<dbReference type="Pfam" id="PF18945">
    <property type="entry name" value="VipB_2"/>
    <property type="match status" value="1"/>
</dbReference>
<dbReference type="NCBIfam" id="TIGR03355">
    <property type="entry name" value="VI_chp_2"/>
    <property type="match status" value="1"/>
</dbReference>
<proteinExistence type="predicted"/>
<dbReference type="AlphaFoldDB" id="A0A4R1PPJ8"/>
<organism evidence="3 4">
    <name type="scientific">Azotobacter chroococcum</name>
    <dbReference type="NCBI Taxonomy" id="353"/>
    <lineage>
        <taxon>Bacteria</taxon>
        <taxon>Pseudomonadati</taxon>
        <taxon>Pseudomonadota</taxon>
        <taxon>Gammaproteobacteria</taxon>
        <taxon>Pseudomonadales</taxon>
        <taxon>Pseudomonadaceae</taxon>
        <taxon>Azotobacter</taxon>
    </lineage>
</organism>
<dbReference type="EMBL" id="SMMU01000004">
    <property type="protein sequence ID" value="TCL33370.1"/>
    <property type="molecule type" value="Genomic_DNA"/>
</dbReference>
<dbReference type="InterPro" id="IPR044032">
    <property type="entry name" value="TssC1_C"/>
</dbReference>
<dbReference type="RefSeq" id="WP_131300661.1">
    <property type="nucleotide sequence ID" value="NZ_JBHLST010000117.1"/>
</dbReference>
<evidence type="ECO:0000259" key="1">
    <source>
        <dbReference type="Pfam" id="PF05943"/>
    </source>
</evidence>
<name>A0A4R1PPJ8_9GAMM</name>
<protein>
    <submittedName>
        <fullName evidence="3">Type VI secretion system protein ImpC</fullName>
    </submittedName>
</protein>
<dbReference type="Proteomes" id="UP000295169">
    <property type="component" value="Unassembled WGS sequence"/>
</dbReference>
<feature type="domain" description="TssC1 C-terminal" evidence="2">
    <location>
        <begin position="376"/>
        <end position="487"/>
    </location>
</feature>
<sequence length="493" mass="54908">MAQPSAGETQASENITLSLLDRIVAEGRMAHDDSQQDYARDMLAEFATQVLDEGMAIDKDTVSMINDRIAQIDALIGDQLNEILHHPELQKLEASWRGLHMLVKNTETGARLKLRLLNVAQKELLTDLEKAVEFDQSALFKKIYEEEYGTFGGHPFSLLVGDYTFGRHPQDIGLLEKLSNVAAAAHAPFIAAASPRLFDMGSFTELAVPRDLAKVFESQELIKWRSFRESEDSRYVSLVLPHFLLRLPYGPDTSPVEGMNFVEDVNGTDHAKYLWGNAAWAMTQRITEAFARYGWCAAIRGVEGGGAVEGLPAHTFRTSSGDLSLKCPTEVAITDRREKELNDLGFIALCHKKNSDLAVFFGSQTTNKPRVYNTSEANANARISAMLPYILAASRFAHYLKVLMRDKVGSFMTRDNVQTYLNNWIADYVLINDNAPQEIKAQYPLREARVDVSEVAGKPGVYRATVFLRPHFQLEELTASIRLVATLPPPAAA</sequence>
<dbReference type="InterPro" id="IPR010269">
    <property type="entry name" value="T6SS_TssC-like"/>
</dbReference>
<comment type="caution">
    <text evidence="3">The sequence shown here is derived from an EMBL/GenBank/DDBJ whole genome shotgun (WGS) entry which is preliminary data.</text>
</comment>
<dbReference type="InterPro" id="IPR044031">
    <property type="entry name" value="TssC1_N"/>
</dbReference>
<dbReference type="Pfam" id="PF05943">
    <property type="entry name" value="VipB"/>
    <property type="match status" value="1"/>
</dbReference>
<dbReference type="PANTHER" id="PTHR35565:SF3">
    <property type="entry name" value="TYPE VI SECRETION SYSTEM SHEATH PROTEIN TSSC1"/>
    <property type="match status" value="1"/>
</dbReference>
<dbReference type="PANTHER" id="PTHR35565">
    <property type="entry name" value="CYTOPLASMIC PROTEIN-RELATED"/>
    <property type="match status" value="1"/>
</dbReference>
<accession>A0A4R1PPJ8</accession>
<evidence type="ECO:0000313" key="4">
    <source>
        <dbReference type="Proteomes" id="UP000295169"/>
    </source>
</evidence>
<evidence type="ECO:0000259" key="2">
    <source>
        <dbReference type="Pfam" id="PF18945"/>
    </source>
</evidence>
<reference evidence="3 4" key="1">
    <citation type="submission" date="2019-03" db="EMBL/GenBank/DDBJ databases">
        <title>Genomic Encyclopedia of Type Strains, Phase IV (KMG-IV): sequencing the most valuable type-strain genomes for metagenomic binning, comparative biology and taxonomic classification.</title>
        <authorList>
            <person name="Goeker M."/>
        </authorList>
    </citation>
    <scope>NUCLEOTIDE SEQUENCE [LARGE SCALE GENOMIC DNA]</scope>
    <source>
        <strain evidence="3 4">DSM 2286</strain>
    </source>
</reference>
<feature type="domain" description="TssC1 N-terminal" evidence="1">
    <location>
        <begin position="67"/>
        <end position="366"/>
    </location>
</feature>
<gene>
    <name evidence="3" type="ORF">EV691_10444</name>
</gene>
<evidence type="ECO:0000313" key="3">
    <source>
        <dbReference type="EMBL" id="TCL33370.1"/>
    </source>
</evidence>